<organism evidence="11 12">
    <name type="scientific">Archangium gephyra</name>
    <dbReference type="NCBI Taxonomy" id="48"/>
    <lineage>
        <taxon>Bacteria</taxon>
        <taxon>Pseudomonadati</taxon>
        <taxon>Myxococcota</taxon>
        <taxon>Myxococcia</taxon>
        <taxon>Myxococcales</taxon>
        <taxon>Cystobacterineae</taxon>
        <taxon>Archangiaceae</taxon>
        <taxon>Archangium</taxon>
    </lineage>
</organism>
<feature type="modified residue" description="N6-(pyridoxal phosphate)lysine" evidence="7">
    <location>
        <position position="184"/>
    </location>
</feature>
<reference evidence="11 12" key="1">
    <citation type="submission" date="2017-08" db="EMBL/GenBank/DDBJ databases">
        <title>Infants hospitalized years apart are colonized by the same room-sourced microbial strains.</title>
        <authorList>
            <person name="Brooks B."/>
            <person name="Olm M.R."/>
            <person name="Firek B.A."/>
            <person name="Baker R."/>
            <person name="Thomas B.C."/>
            <person name="Morowitz M.J."/>
            <person name="Banfield J.F."/>
        </authorList>
    </citation>
    <scope>NUCLEOTIDE SEQUENCE [LARGE SCALE GENOMIC DNA]</scope>
    <source>
        <strain evidence="11">S2_003_000_R2_14</strain>
    </source>
</reference>
<keyword evidence="5 7" id="KW-0663">Pyridoxal phosphate</keyword>
<evidence type="ECO:0000256" key="9">
    <source>
        <dbReference type="RuleBase" id="RU004504"/>
    </source>
</evidence>
<evidence type="ECO:0000256" key="3">
    <source>
        <dbReference type="ARBA" id="ARBA00022576"/>
    </source>
</evidence>
<dbReference type="FunFam" id="3.40.640.10:FF:000027">
    <property type="entry name" value="Serine--pyruvate aminotransferase, mitochondrial"/>
    <property type="match status" value="1"/>
</dbReference>
<dbReference type="GO" id="GO:0004760">
    <property type="term" value="F:L-serine-pyruvate transaminase activity"/>
    <property type="evidence" value="ECO:0007669"/>
    <property type="project" value="TreeGrafter"/>
</dbReference>
<accession>A0A2W5U597</accession>
<dbReference type="InterPro" id="IPR015422">
    <property type="entry name" value="PyrdxlP-dep_Trfase_small"/>
</dbReference>
<comment type="caution">
    <text evidence="11">The sequence shown here is derived from an EMBL/GenBank/DDBJ whole genome shotgun (WGS) entry which is preliminary data.</text>
</comment>
<proteinExistence type="inferred from homology"/>
<dbReference type="PANTHER" id="PTHR21152:SF24">
    <property type="entry name" value="ALANINE--GLYOXYLATE AMINOTRANSFERASE 1"/>
    <property type="match status" value="1"/>
</dbReference>
<evidence type="ECO:0000256" key="2">
    <source>
        <dbReference type="ARBA" id="ARBA00009236"/>
    </source>
</evidence>
<evidence type="ECO:0000313" key="11">
    <source>
        <dbReference type="EMBL" id="PZR18825.1"/>
    </source>
</evidence>
<dbReference type="AlphaFoldDB" id="A0A2W5U597"/>
<keyword evidence="3 11" id="KW-0032">Aminotransferase</keyword>
<dbReference type="InterPro" id="IPR015421">
    <property type="entry name" value="PyrdxlP-dep_Trfase_major"/>
</dbReference>
<evidence type="ECO:0000256" key="1">
    <source>
        <dbReference type="ARBA" id="ARBA00001933"/>
    </source>
</evidence>
<dbReference type="PANTHER" id="PTHR21152">
    <property type="entry name" value="AMINOTRANSFERASE CLASS V"/>
    <property type="match status" value="1"/>
</dbReference>
<name>A0A2W5U597_9BACT</name>
<evidence type="ECO:0000256" key="7">
    <source>
        <dbReference type="PIRSR" id="PIRSR000524-50"/>
    </source>
</evidence>
<dbReference type="InterPro" id="IPR000192">
    <property type="entry name" value="Aminotrans_V_dom"/>
</dbReference>
<dbReference type="InterPro" id="IPR015424">
    <property type="entry name" value="PyrdxlP-dep_Trfase"/>
</dbReference>
<dbReference type="GO" id="GO:0019265">
    <property type="term" value="P:glycine biosynthetic process, by transamination of glyoxylate"/>
    <property type="evidence" value="ECO:0007669"/>
    <property type="project" value="TreeGrafter"/>
</dbReference>
<dbReference type="GO" id="GO:0008453">
    <property type="term" value="F:alanine-glyoxylate transaminase activity"/>
    <property type="evidence" value="ECO:0007669"/>
    <property type="project" value="TreeGrafter"/>
</dbReference>
<evidence type="ECO:0000256" key="5">
    <source>
        <dbReference type="ARBA" id="ARBA00022898"/>
    </source>
</evidence>
<dbReference type="Gene3D" id="3.40.640.10">
    <property type="entry name" value="Type I PLP-dependent aspartate aminotransferase-like (Major domain)"/>
    <property type="match status" value="1"/>
</dbReference>
<evidence type="ECO:0000256" key="8">
    <source>
        <dbReference type="RuleBase" id="RU004075"/>
    </source>
</evidence>
<comment type="cofactor">
    <cofactor evidence="1 7 9">
        <name>pyridoxal 5'-phosphate</name>
        <dbReference type="ChEBI" id="CHEBI:597326"/>
    </cofactor>
</comment>
<dbReference type="Proteomes" id="UP000249061">
    <property type="component" value="Unassembled WGS sequence"/>
</dbReference>
<evidence type="ECO:0000259" key="10">
    <source>
        <dbReference type="Pfam" id="PF00266"/>
    </source>
</evidence>
<dbReference type="Pfam" id="PF00266">
    <property type="entry name" value="Aminotran_5"/>
    <property type="match status" value="1"/>
</dbReference>
<dbReference type="SUPFAM" id="SSF53383">
    <property type="entry name" value="PLP-dependent transferases"/>
    <property type="match status" value="1"/>
</dbReference>
<evidence type="ECO:0000256" key="6">
    <source>
        <dbReference type="PIRSR" id="PIRSR000524-1"/>
    </source>
</evidence>
<dbReference type="InterPro" id="IPR024169">
    <property type="entry name" value="SP_NH2Trfase/AEP_transaminase"/>
</dbReference>
<protein>
    <submittedName>
        <fullName evidence="11">Alanine--glyoxylate aminotransferase family protein</fullName>
    </submittedName>
</protein>
<dbReference type="EMBL" id="QFQP01000001">
    <property type="protein sequence ID" value="PZR18825.1"/>
    <property type="molecule type" value="Genomic_DNA"/>
</dbReference>
<dbReference type="PROSITE" id="PS00595">
    <property type="entry name" value="AA_TRANSFER_CLASS_5"/>
    <property type="match status" value="1"/>
</dbReference>
<feature type="domain" description="Aminotransferase class V" evidence="10">
    <location>
        <begin position="19"/>
        <end position="302"/>
    </location>
</feature>
<dbReference type="PIRSF" id="PIRSF000524">
    <property type="entry name" value="SPT"/>
    <property type="match status" value="1"/>
</dbReference>
<keyword evidence="4 11" id="KW-0808">Transferase</keyword>
<comment type="similarity">
    <text evidence="2 8">Belongs to the class-V pyridoxal-phosphate-dependent aminotransferase family.</text>
</comment>
<gene>
    <name evidence="11" type="ORF">DI536_01655</name>
</gene>
<sequence length="360" mass="38053">MIPGPIEFEPAVLRALGEKTRSHLDPVFMKAFARAIKNLRTVFAAPSAQPFIIAGSGTLGMEMSVANLIQPGDKALVVNTGYFSDRIAAMLARHGAEVTQVKAEPGDAPKLEEVEAALANGGFKAMTVTHVDTSTAVLAPVQAYAAAARKHDVLVIVDGVCSVGGEALEMEAWGVDVAFTASQKALGCPPGLAVLLAGPRAMAAWRARSKPVATMYLDFAEWLPIHEAYEAEKPAYYATPAVNLIMALDVSLQQLVAETMPARVARHQAVAKTMRSAWKRLGLELLAKSDALAANTLSAIYYPDGVDAALVKDIGAEGVTVAGDLHPALKTKYFRVGHMGAVSKNDVSATIGAIERALKR</sequence>
<dbReference type="Gene3D" id="3.90.1150.10">
    <property type="entry name" value="Aspartate Aminotransferase, domain 1"/>
    <property type="match status" value="1"/>
</dbReference>
<feature type="binding site" evidence="6">
    <location>
        <position position="335"/>
    </location>
    <ligand>
        <name>substrate</name>
    </ligand>
</feature>
<evidence type="ECO:0000256" key="4">
    <source>
        <dbReference type="ARBA" id="ARBA00022679"/>
    </source>
</evidence>
<evidence type="ECO:0000313" key="12">
    <source>
        <dbReference type="Proteomes" id="UP000249061"/>
    </source>
</evidence>
<dbReference type="InterPro" id="IPR020578">
    <property type="entry name" value="Aminotrans_V_PyrdxlP_BS"/>
</dbReference>